<evidence type="ECO:0000256" key="1">
    <source>
        <dbReference type="SAM" id="Phobius"/>
    </source>
</evidence>
<dbReference type="GO" id="GO:0016989">
    <property type="term" value="F:sigma factor antagonist activity"/>
    <property type="evidence" value="ECO:0007669"/>
    <property type="project" value="TreeGrafter"/>
</dbReference>
<feature type="domain" description="FecR protein" evidence="2">
    <location>
        <begin position="122"/>
        <end position="212"/>
    </location>
</feature>
<dbReference type="InterPro" id="IPR006860">
    <property type="entry name" value="FecR"/>
</dbReference>
<organism evidence="3 4">
    <name type="scientific">Marilutibacter penaei</name>
    <dbReference type="NCBI Taxonomy" id="2759900"/>
    <lineage>
        <taxon>Bacteria</taxon>
        <taxon>Pseudomonadati</taxon>
        <taxon>Pseudomonadota</taxon>
        <taxon>Gammaproteobacteria</taxon>
        <taxon>Lysobacterales</taxon>
        <taxon>Lysobacteraceae</taxon>
        <taxon>Marilutibacter</taxon>
    </lineage>
</organism>
<protein>
    <submittedName>
        <fullName evidence="3">FecR domain-containing protein</fullName>
    </submittedName>
</protein>
<dbReference type="EMBL" id="JACHTE010000010">
    <property type="protein sequence ID" value="MBB1089521.1"/>
    <property type="molecule type" value="Genomic_DNA"/>
</dbReference>
<keyword evidence="4" id="KW-1185">Reference proteome</keyword>
<dbReference type="AlphaFoldDB" id="A0A7W3YFP9"/>
<dbReference type="Pfam" id="PF04773">
    <property type="entry name" value="FecR"/>
    <property type="match status" value="1"/>
</dbReference>
<dbReference type="InterPro" id="IPR012373">
    <property type="entry name" value="Ferrdict_sens_TM"/>
</dbReference>
<evidence type="ECO:0000313" key="4">
    <source>
        <dbReference type="Proteomes" id="UP000552587"/>
    </source>
</evidence>
<keyword evidence="1" id="KW-1133">Transmembrane helix</keyword>
<evidence type="ECO:0000259" key="2">
    <source>
        <dbReference type="Pfam" id="PF04773"/>
    </source>
</evidence>
<proteinExistence type="predicted"/>
<dbReference type="Gene3D" id="3.55.50.30">
    <property type="match status" value="1"/>
</dbReference>
<keyword evidence="1" id="KW-0472">Membrane</keyword>
<sequence>MDGRETSREIERAATQWVARMDRAPLSHRDEARLQRWLAGDARRAGALMRAKALWHQARALQGTGQLHALAAPPSRTPVQVPASPRRRAGRGLRPLRWASALAASLVLTVFLLLTVQVPAAYATTKGEMRRVALAGGSVLTLNTDTRVKVHDDDGQLRVAVERGEVFIDARNARPDLVVEVDRRRMTARNATLLVRKLDGEPTHVSVETGALEIPATRTTVAAATRLLLRDGPDGLQLSPLPSGQLQREMAWREGKIAFEGETLAEAVADFARYSDLRIDIIDNGLAQMPITGLFDANDPEGFGNAVAQVFDADARRERDRVVLSRPVEPVRTH</sequence>
<dbReference type="Proteomes" id="UP000552587">
    <property type="component" value="Unassembled WGS sequence"/>
</dbReference>
<name>A0A7W3YFP9_9GAMM</name>
<comment type="caution">
    <text evidence="3">The sequence shown here is derived from an EMBL/GenBank/DDBJ whole genome shotgun (WGS) entry which is preliminary data.</text>
</comment>
<keyword evidence="1" id="KW-0812">Transmembrane</keyword>
<gene>
    <name evidence="3" type="ORF">H4F99_13635</name>
</gene>
<accession>A0A7W3YFP9</accession>
<dbReference type="Gene3D" id="2.60.120.1440">
    <property type="match status" value="1"/>
</dbReference>
<dbReference type="PANTHER" id="PTHR30273:SF2">
    <property type="entry name" value="PROTEIN FECR"/>
    <property type="match status" value="1"/>
</dbReference>
<dbReference type="RefSeq" id="WP_182670406.1">
    <property type="nucleotide sequence ID" value="NZ_JACHTE010000010.1"/>
</dbReference>
<evidence type="ECO:0000313" key="3">
    <source>
        <dbReference type="EMBL" id="MBB1089521.1"/>
    </source>
</evidence>
<reference evidence="3 4" key="1">
    <citation type="submission" date="2020-07" db="EMBL/GenBank/DDBJ databases">
        <authorList>
            <person name="Xu S."/>
            <person name="Li A."/>
        </authorList>
    </citation>
    <scope>NUCLEOTIDE SEQUENCE [LARGE SCALE GENOMIC DNA]</scope>
    <source>
        <strain evidence="3 4">SG-8</strain>
    </source>
</reference>
<dbReference type="PANTHER" id="PTHR30273">
    <property type="entry name" value="PERIPLASMIC SIGNAL SENSOR AND SIGMA FACTOR ACTIVATOR FECR-RELATED"/>
    <property type="match status" value="1"/>
</dbReference>
<feature type="transmembrane region" description="Helical" evidence="1">
    <location>
        <begin position="96"/>
        <end position="116"/>
    </location>
</feature>
<dbReference type="PIRSF" id="PIRSF018266">
    <property type="entry name" value="FecR"/>
    <property type="match status" value="1"/>
</dbReference>